<feature type="coiled-coil region" evidence="1">
    <location>
        <begin position="78"/>
        <end position="126"/>
    </location>
</feature>
<dbReference type="Proteomes" id="UP000029629">
    <property type="component" value="Unassembled WGS sequence"/>
</dbReference>
<dbReference type="PANTHER" id="PTHR30438">
    <property type="entry name" value="36 KDA ANTIGEN-RELATED"/>
    <property type="match status" value="1"/>
</dbReference>
<gene>
    <name evidence="2" type="ORF">HMPREF2130_00090</name>
</gene>
<protein>
    <submittedName>
        <fullName evidence="2">Hemolysin D</fullName>
    </submittedName>
</protein>
<dbReference type="Gene3D" id="2.40.50.100">
    <property type="match status" value="1"/>
</dbReference>
<sequence length="325" mass="35752">MKKSWLFILILLIAAGAGAYYYNHQQLNKEPEGIARSNGRLQLERVDVSGLYAGRVEHVYVREGERVKQDDNLVSLASDQYDSQLDAATAQRTQAERAVAQAEAEIQAHEEQLRLAQIELTNANSLRRERLISATELNKRQIAVSAQTAAVEAAKAAKAQAEAAVQQAQAQIKASAATTRDLVIKAPIDGTVEYRFAHPGNVVAAGHPVVSLLDPSDTRMFIYLPTETIGKLSLGAEARIQLDGQDYVWPANISFISAQAQFTPKTVETAAERQKLMYRVELRIPSDIAVAHQDHLKSGLTGMGYVRTEAEQWPAELEVKLPQTN</sequence>
<dbReference type="Gene3D" id="2.40.30.170">
    <property type="match status" value="1"/>
</dbReference>
<reference evidence="2 3" key="1">
    <citation type="submission" date="2014-07" db="EMBL/GenBank/DDBJ databases">
        <authorList>
            <person name="McCorrison J."/>
            <person name="Sanka R."/>
            <person name="Torralba M."/>
            <person name="Gillis M."/>
            <person name="Haft D.H."/>
            <person name="Methe B."/>
            <person name="Sutton G."/>
            <person name="Nelson K.E."/>
        </authorList>
    </citation>
    <scope>NUCLEOTIDE SEQUENCE [LARGE SCALE GENOMIC DNA]</scope>
    <source>
        <strain evidence="2 3">DNF00040</strain>
    </source>
</reference>
<dbReference type="OrthoDB" id="9778236at2"/>
<dbReference type="Gene3D" id="1.10.287.470">
    <property type="entry name" value="Helix hairpin bin"/>
    <property type="match status" value="1"/>
</dbReference>
<evidence type="ECO:0000313" key="2">
    <source>
        <dbReference type="EMBL" id="KGF32588.1"/>
    </source>
</evidence>
<dbReference type="GO" id="GO:0005886">
    <property type="term" value="C:plasma membrane"/>
    <property type="evidence" value="ECO:0007669"/>
    <property type="project" value="TreeGrafter"/>
</dbReference>
<evidence type="ECO:0000313" key="3">
    <source>
        <dbReference type="Proteomes" id="UP000029629"/>
    </source>
</evidence>
<proteinExistence type="predicted"/>
<feature type="coiled-coil region" evidence="1">
    <location>
        <begin position="151"/>
        <end position="178"/>
    </location>
</feature>
<dbReference type="RefSeq" id="WP_036556797.1">
    <property type="nucleotide sequence ID" value="NZ_JRNI01000001.1"/>
</dbReference>
<dbReference type="EMBL" id="JRNI01000001">
    <property type="protein sequence ID" value="KGF32588.1"/>
    <property type="molecule type" value="Genomic_DNA"/>
</dbReference>
<dbReference type="eggNOG" id="COG0845">
    <property type="taxonomic scope" value="Bacteria"/>
</dbReference>
<evidence type="ECO:0000256" key="1">
    <source>
        <dbReference type="SAM" id="Coils"/>
    </source>
</evidence>
<keyword evidence="1" id="KW-0175">Coiled coil</keyword>
<organism evidence="2 3">
    <name type="scientific">Oligella urethralis DNF00040</name>
    <dbReference type="NCBI Taxonomy" id="1401065"/>
    <lineage>
        <taxon>Bacteria</taxon>
        <taxon>Pseudomonadati</taxon>
        <taxon>Pseudomonadota</taxon>
        <taxon>Betaproteobacteria</taxon>
        <taxon>Burkholderiales</taxon>
        <taxon>Alcaligenaceae</taxon>
        <taxon>Oligella</taxon>
    </lineage>
</organism>
<comment type="caution">
    <text evidence="2">The sequence shown here is derived from an EMBL/GenBank/DDBJ whole genome shotgun (WGS) entry which is preliminary data.</text>
</comment>
<name>A0A095ZD48_9BURK</name>
<dbReference type="AlphaFoldDB" id="A0A095ZD48"/>
<accession>A0A095ZD48</accession>
<dbReference type="PANTHER" id="PTHR30438:SF2">
    <property type="entry name" value="MEMBRANE PROTEIN"/>
    <property type="match status" value="1"/>
</dbReference>
<keyword evidence="3" id="KW-1185">Reference proteome</keyword>
<dbReference type="SUPFAM" id="SSF111369">
    <property type="entry name" value="HlyD-like secretion proteins"/>
    <property type="match status" value="1"/>
</dbReference>